<reference evidence="2" key="2">
    <citation type="submission" date="2025-09" db="UniProtKB">
        <authorList>
            <consortium name="Ensembl"/>
        </authorList>
    </citation>
    <scope>IDENTIFICATION</scope>
</reference>
<protein>
    <submittedName>
        <fullName evidence="2">Uncharacterized protein</fullName>
    </submittedName>
</protein>
<evidence type="ECO:0000313" key="2">
    <source>
        <dbReference type="Ensembl" id="ENSAPOP00000012522.1"/>
    </source>
</evidence>
<feature type="chain" id="PRO_5018524263" evidence="1">
    <location>
        <begin position="21"/>
        <end position="81"/>
    </location>
</feature>
<accession>A0A3Q1F9G4</accession>
<evidence type="ECO:0000256" key="1">
    <source>
        <dbReference type="SAM" id="SignalP"/>
    </source>
</evidence>
<dbReference type="Proteomes" id="UP000257200">
    <property type="component" value="Unplaced"/>
</dbReference>
<dbReference type="InParanoid" id="A0A3Q1F9G4"/>
<dbReference type="Ensembl" id="ENSAPOT00000032043.1">
    <property type="protein sequence ID" value="ENSAPOP00000012522.1"/>
    <property type="gene ID" value="ENSAPOG00000015204.1"/>
</dbReference>
<reference evidence="2" key="1">
    <citation type="submission" date="2025-08" db="UniProtKB">
        <authorList>
            <consortium name="Ensembl"/>
        </authorList>
    </citation>
    <scope>IDENTIFICATION</scope>
</reference>
<sequence>FGVLLIYCGVLLCTLSNTQESRCIAPEHRLGSVNIPPSLLQTRCCCFLSTLQKVSCQRRLVQRPPESEKSEDFFCFYSFYR</sequence>
<keyword evidence="3" id="KW-1185">Reference proteome</keyword>
<dbReference type="AlphaFoldDB" id="A0A3Q1F9G4"/>
<name>A0A3Q1F9G4_9TELE</name>
<evidence type="ECO:0000313" key="3">
    <source>
        <dbReference type="Proteomes" id="UP000257200"/>
    </source>
</evidence>
<proteinExistence type="predicted"/>
<keyword evidence="1" id="KW-0732">Signal</keyword>
<feature type="signal peptide" evidence="1">
    <location>
        <begin position="1"/>
        <end position="20"/>
    </location>
</feature>
<organism evidence="2 3">
    <name type="scientific">Acanthochromis polyacanthus</name>
    <name type="common">spiny chromis</name>
    <dbReference type="NCBI Taxonomy" id="80966"/>
    <lineage>
        <taxon>Eukaryota</taxon>
        <taxon>Metazoa</taxon>
        <taxon>Chordata</taxon>
        <taxon>Craniata</taxon>
        <taxon>Vertebrata</taxon>
        <taxon>Euteleostomi</taxon>
        <taxon>Actinopterygii</taxon>
        <taxon>Neopterygii</taxon>
        <taxon>Teleostei</taxon>
        <taxon>Neoteleostei</taxon>
        <taxon>Acanthomorphata</taxon>
        <taxon>Ovalentaria</taxon>
        <taxon>Pomacentridae</taxon>
        <taxon>Acanthochromis</taxon>
    </lineage>
</organism>